<organism evidence="1 2">
    <name type="scientific">Weissella paramesenteroides ATCC 33313</name>
    <dbReference type="NCBI Taxonomy" id="585506"/>
    <lineage>
        <taxon>Bacteria</taxon>
        <taxon>Bacillati</taxon>
        <taxon>Bacillota</taxon>
        <taxon>Bacilli</taxon>
        <taxon>Lactobacillales</taxon>
        <taxon>Lactobacillaceae</taxon>
        <taxon>Weissella</taxon>
    </lineage>
</organism>
<gene>
    <name evidence="1" type="ORF">HMPREF0877_0160</name>
</gene>
<comment type="caution">
    <text evidence="1">The sequence shown here is derived from an EMBL/GenBank/DDBJ whole genome shotgun (WGS) entry which is preliminary data.</text>
</comment>
<dbReference type="HOGENOM" id="CLU_2412426_0_0_9"/>
<evidence type="ECO:0000313" key="2">
    <source>
        <dbReference type="Proteomes" id="UP000004528"/>
    </source>
</evidence>
<dbReference type="EMBL" id="ACKU01000004">
    <property type="protein sequence ID" value="EER75649.1"/>
    <property type="molecule type" value="Genomic_DNA"/>
</dbReference>
<dbReference type="OrthoDB" id="2299112at2"/>
<dbReference type="Proteomes" id="UP000004528">
    <property type="component" value="Unassembled WGS sequence"/>
</dbReference>
<name>C5R865_WEIPA</name>
<evidence type="ECO:0000313" key="1">
    <source>
        <dbReference type="EMBL" id="EER75649.1"/>
    </source>
</evidence>
<dbReference type="STRING" id="585506.HMPREF0877_0160"/>
<proteinExistence type="predicted"/>
<protein>
    <submittedName>
        <fullName evidence="1">Uncharacterized protein</fullName>
    </submittedName>
</protein>
<accession>C5R865</accession>
<reference evidence="1 2" key="1">
    <citation type="submission" date="2009-04" db="EMBL/GenBank/DDBJ databases">
        <authorList>
            <person name="Qin X."/>
            <person name="Bachman B."/>
            <person name="Battles P."/>
            <person name="Bell A."/>
            <person name="Bess C."/>
            <person name="Bickham C."/>
            <person name="Chaboub L."/>
            <person name="Chen D."/>
            <person name="Coyle M."/>
            <person name="Deiros D.R."/>
            <person name="Dinh H."/>
            <person name="Forbes L."/>
            <person name="Fowler G."/>
            <person name="Francisco L."/>
            <person name="Fu Q."/>
            <person name="Gubbala S."/>
            <person name="Hale W."/>
            <person name="Han Y."/>
            <person name="Hemphill L."/>
            <person name="Highlander S.K."/>
            <person name="Hirani K."/>
            <person name="Hogues M."/>
            <person name="Jackson L."/>
            <person name="Jakkamsetti A."/>
            <person name="Javaid M."/>
            <person name="Jiang H."/>
            <person name="Korchina V."/>
            <person name="Kovar C."/>
            <person name="Lara F."/>
            <person name="Lee S."/>
            <person name="Mata R."/>
            <person name="Mathew T."/>
            <person name="Moen C."/>
            <person name="Morales K."/>
            <person name="Munidasa M."/>
            <person name="Nazareth L."/>
            <person name="Ngo R."/>
            <person name="Nguyen L."/>
            <person name="Okwuonu G."/>
            <person name="Ongeri F."/>
            <person name="Patil S."/>
            <person name="Petrosino J."/>
            <person name="Pham C."/>
            <person name="Pham P."/>
            <person name="Pu L.-L."/>
            <person name="Puazo M."/>
            <person name="Raj R."/>
            <person name="Reid J."/>
            <person name="Rouhana J."/>
            <person name="Saada N."/>
            <person name="Shang Y."/>
            <person name="Simmons D."/>
            <person name="Thornton R."/>
            <person name="Warren J."/>
            <person name="Weissenberger G."/>
            <person name="Zhang J."/>
            <person name="Zhang L."/>
            <person name="Zhou C."/>
            <person name="Zhu D."/>
            <person name="Muzny D."/>
            <person name="Worley K."/>
            <person name="Gibbs R."/>
        </authorList>
    </citation>
    <scope>NUCLEOTIDE SEQUENCE [LARGE SCALE GENOMIC DNA]</scope>
    <source>
        <strain evidence="1 2">ATCC 33313</strain>
    </source>
</reference>
<dbReference type="AlphaFoldDB" id="C5R865"/>
<keyword evidence="2" id="KW-1185">Reference proteome</keyword>
<dbReference type="RefSeq" id="WP_002829084.1">
    <property type="nucleotide sequence ID" value="NZ_GG697136.1"/>
</dbReference>
<sequence length="92" mass="9853">MDIKLTNINYRIDSTGNTSEIGTAFSGYVDNDSVNANMALRPADLEDGVTLDDLSRKQIESLGRKKLADTVAVETPDTTVTTGSDDAEVDAK</sequence>